<reference evidence="8 9" key="1">
    <citation type="submission" date="2020-04" db="EMBL/GenBank/DDBJ databases">
        <title>Flammeovirga sp. SR4, a novel species isolated from seawater.</title>
        <authorList>
            <person name="Wang X."/>
        </authorList>
    </citation>
    <scope>NUCLEOTIDE SEQUENCE [LARGE SCALE GENOMIC DNA]</scope>
    <source>
        <strain evidence="8 9">SR4</strain>
    </source>
</reference>
<evidence type="ECO:0000256" key="4">
    <source>
        <dbReference type="ARBA" id="ARBA00022692"/>
    </source>
</evidence>
<evidence type="ECO:0000256" key="1">
    <source>
        <dbReference type="ARBA" id="ARBA00004651"/>
    </source>
</evidence>
<feature type="transmembrane region" description="Helical" evidence="7">
    <location>
        <begin position="279"/>
        <end position="299"/>
    </location>
</feature>
<name>A0A7X8SLV3_9BACT</name>
<evidence type="ECO:0000256" key="5">
    <source>
        <dbReference type="ARBA" id="ARBA00022989"/>
    </source>
</evidence>
<feature type="transmembrane region" description="Helical" evidence="7">
    <location>
        <begin position="141"/>
        <end position="162"/>
    </location>
</feature>
<dbReference type="PANTHER" id="PTHR30250">
    <property type="entry name" value="PST FAMILY PREDICTED COLANIC ACID TRANSPORTER"/>
    <property type="match status" value="1"/>
</dbReference>
<proteinExistence type="inferred from homology"/>
<comment type="similarity">
    <text evidence="2">Belongs to the polysaccharide synthase family.</text>
</comment>
<feature type="transmembrane region" description="Helical" evidence="7">
    <location>
        <begin position="39"/>
        <end position="58"/>
    </location>
</feature>
<comment type="subcellular location">
    <subcellularLocation>
        <location evidence="1">Cell membrane</location>
        <topology evidence="1">Multi-pass membrane protein</topology>
    </subcellularLocation>
</comment>
<dbReference type="AlphaFoldDB" id="A0A7X8SLV3"/>
<feature type="transmembrane region" description="Helical" evidence="7">
    <location>
        <begin position="349"/>
        <end position="370"/>
    </location>
</feature>
<gene>
    <name evidence="8" type="ORF">HGP29_14940</name>
</gene>
<accession>A0A7X8SLV3</accession>
<keyword evidence="5 7" id="KW-1133">Transmembrane helix</keyword>
<evidence type="ECO:0000256" key="7">
    <source>
        <dbReference type="SAM" id="Phobius"/>
    </source>
</evidence>
<dbReference type="EMBL" id="JABAIL010000004">
    <property type="protein sequence ID" value="NLR92512.1"/>
    <property type="molecule type" value="Genomic_DNA"/>
</dbReference>
<protein>
    <submittedName>
        <fullName evidence="8">Oligosaccharide flippase family protein</fullName>
    </submittedName>
</protein>
<keyword evidence="9" id="KW-1185">Reference proteome</keyword>
<evidence type="ECO:0000256" key="2">
    <source>
        <dbReference type="ARBA" id="ARBA00007430"/>
    </source>
</evidence>
<keyword evidence="3" id="KW-1003">Cell membrane</keyword>
<dbReference type="PANTHER" id="PTHR30250:SF10">
    <property type="entry name" value="LIPOPOLYSACCHARIDE BIOSYNTHESIS PROTEIN WZXC"/>
    <property type="match status" value="1"/>
</dbReference>
<feature type="transmembrane region" description="Helical" evidence="7">
    <location>
        <begin position="79"/>
        <end position="106"/>
    </location>
</feature>
<feature type="transmembrane region" description="Helical" evidence="7">
    <location>
        <begin position="112"/>
        <end position="129"/>
    </location>
</feature>
<evidence type="ECO:0000256" key="6">
    <source>
        <dbReference type="ARBA" id="ARBA00023136"/>
    </source>
</evidence>
<feature type="transmembrane region" description="Helical" evidence="7">
    <location>
        <begin position="376"/>
        <end position="395"/>
    </location>
</feature>
<dbReference type="GO" id="GO:0005886">
    <property type="term" value="C:plasma membrane"/>
    <property type="evidence" value="ECO:0007669"/>
    <property type="project" value="UniProtKB-SubCell"/>
</dbReference>
<sequence>MDNQLIKNLSWEASSKIIVQLMSLGNALVMTKLLTPEDYGIFGVLLTVFMVFSILQDLSLNEAYIQFGKPSEKLLNTVFWSLGFLGIVFFVLFNLLSFIFGIFNLIEYHVHYYIFLSFLLILAGFGRGVRMYAIVQSNFKAIAISDGLSIVISLPIGILMAYNGLGVYSLIIQFILKYSLQHFILWFKLKWLPRFIFDFQEIQNLRKFSTQRTLQKVSDHVFDNFDVIVLQYIHPVSTVGSYVKAKSFANQGSSTFSQLFQQVIFRYSSSKEEFEKRNIYYLLLLICILTLPLAIFFNFYGAQLFTYLFSSRWSFSGELFSLLSIIIFLQPLIFNLETTLNGLNKVKEVLLANFFTKVLIVLGMISLFFISINRFILIYLTSKLIQLLILCMLFYKIDLTNEK</sequence>
<keyword evidence="6 7" id="KW-0472">Membrane</keyword>
<organism evidence="8 9">
    <name type="scientific">Flammeovirga agarivorans</name>
    <dbReference type="NCBI Taxonomy" id="2726742"/>
    <lineage>
        <taxon>Bacteria</taxon>
        <taxon>Pseudomonadati</taxon>
        <taxon>Bacteroidota</taxon>
        <taxon>Cytophagia</taxon>
        <taxon>Cytophagales</taxon>
        <taxon>Flammeovirgaceae</taxon>
        <taxon>Flammeovirga</taxon>
    </lineage>
</organism>
<keyword evidence="4 7" id="KW-0812">Transmembrane</keyword>
<comment type="caution">
    <text evidence="8">The sequence shown here is derived from an EMBL/GenBank/DDBJ whole genome shotgun (WGS) entry which is preliminary data.</text>
</comment>
<dbReference type="Proteomes" id="UP000585050">
    <property type="component" value="Unassembled WGS sequence"/>
</dbReference>
<evidence type="ECO:0000313" key="8">
    <source>
        <dbReference type="EMBL" id="NLR92512.1"/>
    </source>
</evidence>
<feature type="transmembrane region" description="Helical" evidence="7">
    <location>
        <begin position="319"/>
        <end position="337"/>
    </location>
</feature>
<evidence type="ECO:0000313" key="9">
    <source>
        <dbReference type="Proteomes" id="UP000585050"/>
    </source>
</evidence>
<dbReference type="Pfam" id="PF13440">
    <property type="entry name" value="Polysacc_synt_3"/>
    <property type="match status" value="1"/>
</dbReference>
<evidence type="ECO:0000256" key="3">
    <source>
        <dbReference type="ARBA" id="ARBA00022475"/>
    </source>
</evidence>
<dbReference type="InterPro" id="IPR050833">
    <property type="entry name" value="Poly_Biosynth_Transport"/>
</dbReference>